<dbReference type="InterPro" id="IPR007536">
    <property type="entry name" value="16SrRNA_methylTrfase_J"/>
</dbReference>
<keyword evidence="1" id="KW-0698">rRNA processing</keyword>
<comment type="caution">
    <text evidence="2">The sequence shown here is derived from an EMBL/GenBank/DDBJ whole genome shotgun (WGS) entry which is preliminary data.</text>
</comment>
<reference evidence="2" key="1">
    <citation type="submission" date="2019-04" db="EMBL/GenBank/DDBJ databases">
        <title>Evolution of Biomass-Degrading Anaerobic Consortia Revealed by Metagenomics.</title>
        <authorList>
            <person name="Peng X."/>
        </authorList>
    </citation>
    <scope>NUCLEOTIDE SEQUENCE</scope>
    <source>
        <strain evidence="2">SIG311</strain>
    </source>
</reference>
<evidence type="ECO:0000313" key="2">
    <source>
        <dbReference type="EMBL" id="MBE5918491.1"/>
    </source>
</evidence>
<protein>
    <recommendedName>
        <fullName evidence="1">Ribosomal RNA small subunit methyltransferase J</fullName>
        <ecNumber evidence="1">2.1.1.242</ecNumber>
    </recommendedName>
    <alternativeName>
        <fullName evidence="1">16S rRNA m2G1516 methyltransferase</fullName>
    </alternativeName>
    <alternativeName>
        <fullName evidence="1">rRNA (guanine-N(2)-)-methyltransferase</fullName>
    </alternativeName>
</protein>
<dbReference type="EC" id="2.1.1.242" evidence="1"/>
<feature type="binding site" evidence="1">
    <location>
        <position position="153"/>
    </location>
    <ligand>
        <name>S-adenosyl-L-methionine</name>
        <dbReference type="ChEBI" id="CHEBI:59789"/>
    </ligand>
</feature>
<dbReference type="Gene3D" id="3.40.50.150">
    <property type="entry name" value="Vaccinia Virus protein VP39"/>
    <property type="match status" value="1"/>
</dbReference>
<dbReference type="PANTHER" id="PTHR36112">
    <property type="entry name" value="RIBOSOMAL RNA SMALL SUBUNIT METHYLTRANSFERASE J"/>
    <property type="match status" value="1"/>
</dbReference>
<dbReference type="Proteomes" id="UP000766246">
    <property type="component" value="Unassembled WGS sequence"/>
</dbReference>
<keyword evidence="1 2" id="KW-0489">Methyltransferase</keyword>
<proteinExistence type="inferred from homology"/>
<gene>
    <name evidence="1" type="primary">rsmJ</name>
    <name evidence="2" type="ORF">E7272_01485</name>
</gene>
<sequence>MELISKDVIEQYNLKLADRGLALIQTDEGLSLSSGELSIMADFRDMLPRLKKSNLEREMLVKAARIKGQPMPQSLVDATAGFGEDSLILAAAGFDVRLYEFDEVIALLLQDCMERAMEIPELKEAVGRMTLVCGDSTIAMKSLDYKPDIVLLDPMFPERQKSALIKKKFQLLQKLESPCSNEEQLLEAAMAAEPKRIVIKRPLKGPYLADKKPSYSLDGKAIRYDCMVFAR</sequence>
<organism evidence="2 3">
    <name type="scientific">Pseudobutyrivibrio ruminis</name>
    <dbReference type="NCBI Taxonomy" id="46206"/>
    <lineage>
        <taxon>Bacteria</taxon>
        <taxon>Bacillati</taxon>
        <taxon>Bacillota</taxon>
        <taxon>Clostridia</taxon>
        <taxon>Lachnospirales</taxon>
        <taxon>Lachnospiraceae</taxon>
        <taxon>Pseudobutyrivibrio</taxon>
    </lineage>
</organism>
<dbReference type="Pfam" id="PF04445">
    <property type="entry name" value="SAM_MT"/>
    <property type="match status" value="1"/>
</dbReference>
<dbReference type="HAMAP" id="MF_01523">
    <property type="entry name" value="16SrRNA_methyltr_J"/>
    <property type="match status" value="1"/>
</dbReference>
<comment type="catalytic activity">
    <reaction evidence="1">
        <text>guanosine(1516) in 16S rRNA + S-adenosyl-L-methionine = N(2)-methylguanosine(1516) in 16S rRNA + S-adenosyl-L-homocysteine + H(+)</text>
        <dbReference type="Rhea" id="RHEA:43220"/>
        <dbReference type="Rhea" id="RHEA-COMP:10412"/>
        <dbReference type="Rhea" id="RHEA-COMP:10413"/>
        <dbReference type="ChEBI" id="CHEBI:15378"/>
        <dbReference type="ChEBI" id="CHEBI:57856"/>
        <dbReference type="ChEBI" id="CHEBI:59789"/>
        <dbReference type="ChEBI" id="CHEBI:74269"/>
        <dbReference type="ChEBI" id="CHEBI:74481"/>
        <dbReference type="EC" id="2.1.1.242"/>
    </reaction>
</comment>
<comment type="caution">
    <text evidence="1">Lacks conserved residue(s) required for the propagation of feature annotation.</text>
</comment>
<evidence type="ECO:0000256" key="1">
    <source>
        <dbReference type="HAMAP-Rule" id="MF_01523"/>
    </source>
</evidence>
<comment type="similarity">
    <text evidence="1">Belongs to the methyltransferase superfamily. RsmJ family.</text>
</comment>
<evidence type="ECO:0000313" key="3">
    <source>
        <dbReference type="Proteomes" id="UP000766246"/>
    </source>
</evidence>
<dbReference type="EMBL" id="SVER01000003">
    <property type="protein sequence ID" value="MBE5918491.1"/>
    <property type="molecule type" value="Genomic_DNA"/>
</dbReference>
<keyword evidence="1" id="KW-0808">Transferase</keyword>
<comment type="subcellular location">
    <subcellularLocation>
        <location evidence="1">Cytoplasm</location>
    </subcellularLocation>
</comment>
<dbReference type="GO" id="GO:0008990">
    <property type="term" value="F:rRNA (guanine-N2-)-methyltransferase activity"/>
    <property type="evidence" value="ECO:0007669"/>
    <property type="project" value="UniProtKB-UniRule"/>
</dbReference>
<keyword evidence="1" id="KW-0949">S-adenosyl-L-methionine</keyword>
<comment type="function">
    <text evidence="1">Specifically methylates the guanosine in position 1516 of 16S rRNA.</text>
</comment>
<name>A0A927U568_9FIRM</name>
<dbReference type="AlphaFoldDB" id="A0A927U568"/>
<keyword evidence="1" id="KW-0963">Cytoplasm</keyword>
<dbReference type="SUPFAM" id="SSF53335">
    <property type="entry name" value="S-adenosyl-L-methionine-dependent methyltransferases"/>
    <property type="match status" value="1"/>
</dbReference>
<dbReference type="GO" id="GO:0005737">
    <property type="term" value="C:cytoplasm"/>
    <property type="evidence" value="ECO:0007669"/>
    <property type="project" value="UniProtKB-SubCell"/>
</dbReference>
<dbReference type="InterPro" id="IPR029063">
    <property type="entry name" value="SAM-dependent_MTases_sf"/>
</dbReference>
<dbReference type="PANTHER" id="PTHR36112:SF1">
    <property type="entry name" value="RIBOSOMAL RNA SMALL SUBUNIT METHYLTRANSFERASE J"/>
    <property type="match status" value="1"/>
</dbReference>
<accession>A0A927U568</accession>